<name>A0A1F6MF47_9BACT</name>
<dbReference type="Pfam" id="PF13462">
    <property type="entry name" value="Thioredoxin_4"/>
    <property type="match status" value="1"/>
</dbReference>
<dbReference type="Proteomes" id="UP000177953">
    <property type="component" value="Unassembled WGS sequence"/>
</dbReference>
<dbReference type="Gene3D" id="3.40.30.10">
    <property type="entry name" value="Glutaredoxin"/>
    <property type="match status" value="1"/>
</dbReference>
<comment type="similarity">
    <text evidence="1">Belongs to the thioredoxin family. DsbA subfamily.</text>
</comment>
<reference evidence="4 5" key="1">
    <citation type="journal article" date="2016" name="Nat. Commun.">
        <title>Thousands of microbial genomes shed light on interconnected biogeochemical processes in an aquifer system.</title>
        <authorList>
            <person name="Anantharaman K."/>
            <person name="Brown C.T."/>
            <person name="Hug L.A."/>
            <person name="Sharon I."/>
            <person name="Castelle C.J."/>
            <person name="Probst A.J."/>
            <person name="Thomas B.C."/>
            <person name="Singh A."/>
            <person name="Wilkins M.J."/>
            <person name="Karaoz U."/>
            <person name="Brodie E.L."/>
            <person name="Williams K.H."/>
            <person name="Hubbard S.S."/>
            <person name="Banfield J.F."/>
        </authorList>
    </citation>
    <scope>NUCLEOTIDE SEQUENCE [LARGE SCALE GENOMIC DNA]</scope>
</reference>
<gene>
    <name evidence="4" type="ORF">A2754_02145</name>
</gene>
<dbReference type="SUPFAM" id="SSF52833">
    <property type="entry name" value="Thioredoxin-like"/>
    <property type="match status" value="1"/>
</dbReference>
<dbReference type="PANTHER" id="PTHR13887">
    <property type="entry name" value="GLUTATHIONE S-TRANSFERASE KAPPA"/>
    <property type="match status" value="1"/>
</dbReference>
<evidence type="ECO:0000259" key="3">
    <source>
        <dbReference type="PROSITE" id="PS51352"/>
    </source>
</evidence>
<proteinExistence type="inferred from homology"/>
<evidence type="ECO:0000256" key="1">
    <source>
        <dbReference type="ARBA" id="ARBA00005791"/>
    </source>
</evidence>
<dbReference type="PANTHER" id="PTHR13887:SF56">
    <property type="entry name" value="THIOREDOXIN-LIKE REDUCTASE RV2466C"/>
    <property type="match status" value="1"/>
</dbReference>
<dbReference type="InterPro" id="IPR036249">
    <property type="entry name" value="Thioredoxin-like_sf"/>
</dbReference>
<feature type="domain" description="Thioredoxin" evidence="3">
    <location>
        <begin position="48"/>
        <end position="248"/>
    </location>
</feature>
<comment type="caution">
    <text evidence="4">The sequence shown here is derived from an EMBL/GenBank/DDBJ whole genome shotgun (WGS) entry which is preliminary data.</text>
</comment>
<protein>
    <recommendedName>
        <fullName evidence="3">Thioredoxin domain-containing protein</fullName>
    </recommendedName>
</protein>
<dbReference type="InterPro" id="IPR013766">
    <property type="entry name" value="Thioredoxin_domain"/>
</dbReference>
<keyword evidence="2" id="KW-1133">Transmembrane helix</keyword>
<keyword evidence="2" id="KW-0812">Transmembrane</keyword>
<evidence type="ECO:0000313" key="5">
    <source>
        <dbReference type="Proteomes" id="UP000177953"/>
    </source>
</evidence>
<evidence type="ECO:0000256" key="2">
    <source>
        <dbReference type="SAM" id="Phobius"/>
    </source>
</evidence>
<dbReference type="PROSITE" id="PS51352">
    <property type="entry name" value="THIOREDOXIN_2"/>
    <property type="match status" value="1"/>
</dbReference>
<feature type="transmembrane region" description="Helical" evidence="2">
    <location>
        <begin position="15"/>
        <end position="43"/>
    </location>
</feature>
<dbReference type="EMBL" id="MFPU01000013">
    <property type="protein sequence ID" value="OGH70180.1"/>
    <property type="molecule type" value="Genomic_DNA"/>
</dbReference>
<organism evidence="4 5">
    <name type="scientific">Candidatus Magasanikbacteria bacterium RIFCSPHIGHO2_01_FULL_47_8</name>
    <dbReference type="NCBI Taxonomy" id="1798673"/>
    <lineage>
        <taxon>Bacteria</taxon>
        <taxon>Candidatus Magasanikiibacteriota</taxon>
    </lineage>
</organism>
<sequence length="248" mass="27411">MEGETFIKSRWYHTWWGITLAGFGGLLAALVIVVAVTTIIYWWQIKHGKLSSLQERFGNGFTASGKSGGATKIDRAKLETLDDPFLGRPGAPIVIVEFIDFKCPNCKAAAPIIHQVADRYGSKVKIVVRDFPAESLHPGATYLSELAYCAGQQKHFWQMHDVLYDNQDTLPEVLAPEDIQALADRAGVDAAALSLCAKSAEAIRKVKNNYFAGLSFGVRGTPTFFINGQKVEGVVPFEEWEKYLDKVE</sequence>
<dbReference type="AlphaFoldDB" id="A0A1F6MF47"/>
<accession>A0A1F6MF47</accession>
<keyword evidence="2" id="KW-0472">Membrane</keyword>
<dbReference type="InterPro" id="IPR012336">
    <property type="entry name" value="Thioredoxin-like_fold"/>
</dbReference>
<evidence type="ECO:0000313" key="4">
    <source>
        <dbReference type="EMBL" id="OGH70180.1"/>
    </source>
</evidence>